<keyword evidence="4" id="KW-0732">Signal</keyword>
<evidence type="ECO:0000313" key="9">
    <source>
        <dbReference type="EMBL" id="SFC48754.1"/>
    </source>
</evidence>
<dbReference type="OrthoDB" id="9800613at2"/>
<comment type="subcellular location">
    <subcellularLocation>
        <location evidence="1">Cell inner membrane</location>
        <topology evidence="1">Lipid-anchor</topology>
    </subcellularLocation>
</comment>
<dbReference type="InterPro" id="IPR058627">
    <property type="entry name" value="MdtA-like_C"/>
</dbReference>
<feature type="domain" description="Multidrug resistance protein MdtA-like alpha-helical hairpin" evidence="5">
    <location>
        <begin position="113"/>
        <end position="182"/>
    </location>
</feature>
<dbReference type="GO" id="GO:0022857">
    <property type="term" value="F:transmembrane transporter activity"/>
    <property type="evidence" value="ECO:0007669"/>
    <property type="project" value="InterPro"/>
</dbReference>
<accession>A0A1I1JJM0</accession>
<dbReference type="PANTHER" id="PTHR30158">
    <property type="entry name" value="ACRA/E-RELATED COMPONENT OF DRUG EFFLUX TRANSPORTER"/>
    <property type="match status" value="1"/>
</dbReference>
<evidence type="ECO:0000259" key="6">
    <source>
        <dbReference type="Pfam" id="PF25917"/>
    </source>
</evidence>
<sequence length="388" mass="42004">MSFATLSRNSLKLSALFLPLAFLIGCSTDESASEQAAEAQQQRPPAPVTIAPIEVRDVNVTVDYAGRVRGSRQIEVRARVGGILEERLYVEGQQVEEGAPLFQLDPEPYQIALQLAEANERNARANLDQARRELRRVADLYERNSISQRERDQALTAVELAESSLAQTQAAVADARRNLRYTRVTAPISGITGMETLSEGSLLNSGSLLTSITQKDPAHVRFSLPENDAAVQRLARQARSETNNGHLYSVFLQLPDGSEFEHEGKVNFTDSSIDARTGSVSARAVFPNPEGVLIPGQFVRVSLVLQTFEDAVVIPQTAVIEGSQGTQVFVLAEDNKAEARAVELGPVTNGKQVILSGLQAGEQLIINGQVALHDGAAVQVTNAPDEEE</sequence>
<dbReference type="Gene3D" id="2.40.420.20">
    <property type="match status" value="1"/>
</dbReference>
<dbReference type="AlphaFoldDB" id="A0A1I1JJM0"/>
<dbReference type="Pfam" id="PF25876">
    <property type="entry name" value="HH_MFP_RND"/>
    <property type="match status" value="1"/>
</dbReference>
<feature type="domain" description="Multidrug resistance protein MdtA-like barrel-sandwich hybrid" evidence="6">
    <location>
        <begin position="72"/>
        <end position="212"/>
    </location>
</feature>
<feature type="domain" description="Multidrug resistance protein MdtA-like C-terminal permuted SH3" evidence="8">
    <location>
        <begin position="310"/>
        <end position="368"/>
    </location>
</feature>
<dbReference type="InterPro" id="IPR058624">
    <property type="entry name" value="MdtA-like_HH"/>
</dbReference>
<dbReference type="Pfam" id="PF25917">
    <property type="entry name" value="BSH_RND"/>
    <property type="match status" value="1"/>
</dbReference>
<dbReference type="EMBL" id="FOLH01000007">
    <property type="protein sequence ID" value="SFC48754.1"/>
    <property type="molecule type" value="Genomic_DNA"/>
</dbReference>
<dbReference type="Gene3D" id="2.40.50.100">
    <property type="match status" value="1"/>
</dbReference>
<reference evidence="9 10" key="1">
    <citation type="submission" date="2016-10" db="EMBL/GenBank/DDBJ databases">
        <authorList>
            <person name="de Groot N.N."/>
        </authorList>
    </citation>
    <scope>NUCLEOTIDE SEQUENCE [LARGE SCALE GENOMIC DNA]</scope>
    <source>
        <strain evidence="9 10">DSM 18438</strain>
    </source>
</reference>
<evidence type="ECO:0000256" key="2">
    <source>
        <dbReference type="ARBA" id="ARBA00009477"/>
    </source>
</evidence>
<comment type="similarity">
    <text evidence="2">Belongs to the membrane fusion protein (MFP) (TC 8.A.1) family.</text>
</comment>
<dbReference type="Proteomes" id="UP000199058">
    <property type="component" value="Unassembled WGS sequence"/>
</dbReference>
<evidence type="ECO:0000256" key="4">
    <source>
        <dbReference type="SAM" id="SignalP"/>
    </source>
</evidence>
<feature type="chain" id="PRO_5011686862" evidence="4">
    <location>
        <begin position="33"/>
        <end position="388"/>
    </location>
</feature>
<feature type="signal peptide" evidence="4">
    <location>
        <begin position="1"/>
        <end position="32"/>
    </location>
</feature>
<dbReference type="NCBIfam" id="TIGR01730">
    <property type="entry name" value="RND_mfp"/>
    <property type="match status" value="1"/>
</dbReference>
<name>A0A1I1JJM0_9GAMM</name>
<evidence type="ECO:0000259" key="7">
    <source>
        <dbReference type="Pfam" id="PF25944"/>
    </source>
</evidence>
<dbReference type="STRING" id="1122252.SAMN05660443_2841"/>
<evidence type="ECO:0000313" key="10">
    <source>
        <dbReference type="Proteomes" id="UP000199058"/>
    </source>
</evidence>
<dbReference type="RefSeq" id="WP_091965025.1">
    <property type="nucleotide sequence ID" value="NZ_FOLH01000007.1"/>
</dbReference>
<keyword evidence="10" id="KW-1185">Reference proteome</keyword>
<evidence type="ECO:0000259" key="5">
    <source>
        <dbReference type="Pfam" id="PF25876"/>
    </source>
</evidence>
<dbReference type="InterPro" id="IPR058626">
    <property type="entry name" value="MdtA-like_b-barrel"/>
</dbReference>
<proteinExistence type="inferred from homology"/>
<dbReference type="GO" id="GO:0005886">
    <property type="term" value="C:plasma membrane"/>
    <property type="evidence" value="ECO:0007669"/>
    <property type="project" value="TreeGrafter"/>
</dbReference>
<dbReference type="GO" id="GO:0046677">
    <property type="term" value="P:response to antibiotic"/>
    <property type="evidence" value="ECO:0007669"/>
    <property type="project" value="TreeGrafter"/>
</dbReference>
<dbReference type="SUPFAM" id="SSF111369">
    <property type="entry name" value="HlyD-like secretion proteins"/>
    <property type="match status" value="1"/>
</dbReference>
<dbReference type="Gene3D" id="2.40.30.170">
    <property type="match status" value="1"/>
</dbReference>
<dbReference type="GO" id="GO:0030313">
    <property type="term" value="C:cell envelope"/>
    <property type="evidence" value="ECO:0007669"/>
    <property type="project" value="UniProtKB-SubCell"/>
</dbReference>
<organism evidence="9 10">
    <name type="scientific">Marinospirillum celere</name>
    <dbReference type="NCBI Taxonomy" id="1122252"/>
    <lineage>
        <taxon>Bacteria</taxon>
        <taxon>Pseudomonadati</taxon>
        <taxon>Pseudomonadota</taxon>
        <taxon>Gammaproteobacteria</taxon>
        <taxon>Oceanospirillales</taxon>
        <taxon>Oceanospirillaceae</taxon>
        <taxon>Marinospirillum</taxon>
    </lineage>
</organism>
<feature type="domain" description="Multidrug resistance protein MdtA-like beta-barrel" evidence="7">
    <location>
        <begin position="217"/>
        <end position="305"/>
    </location>
</feature>
<dbReference type="Pfam" id="PF25967">
    <property type="entry name" value="RND-MFP_C"/>
    <property type="match status" value="1"/>
</dbReference>
<keyword evidence="3" id="KW-0175">Coiled coil</keyword>
<evidence type="ECO:0000256" key="3">
    <source>
        <dbReference type="SAM" id="Coils"/>
    </source>
</evidence>
<dbReference type="InterPro" id="IPR006143">
    <property type="entry name" value="RND_pump_MFP"/>
</dbReference>
<evidence type="ECO:0000256" key="1">
    <source>
        <dbReference type="ARBA" id="ARBA00004519"/>
    </source>
</evidence>
<dbReference type="Gene3D" id="1.10.287.470">
    <property type="entry name" value="Helix hairpin bin"/>
    <property type="match status" value="1"/>
</dbReference>
<dbReference type="InterPro" id="IPR058625">
    <property type="entry name" value="MdtA-like_BSH"/>
</dbReference>
<dbReference type="Pfam" id="PF25944">
    <property type="entry name" value="Beta-barrel_RND"/>
    <property type="match status" value="1"/>
</dbReference>
<evidence type="ECO:0000259" key="8">
    <source>
        <dbReference type="Pfam" id="PF25967"/>
    </source>
</evidence>
<gene>
    <name evidence="9" type="ORF">SAMN05660443_2841</name>
</gene>
<protein>
    <submittedName>
        <fullName evidence="9">Membrane fusion protein, multidrug efflux system</fullName>
    </submittedName>
</protein>
<feature type="coiled-coil region" evidence="3">
    <location>
        <begin position="113"/>
        <end position="178"/>
    </location>
</feature>